<accession>A0A6B2L9N4</accession>
<proteinExistence type="inferred from homology"/>
<dbReference type="Pfam" id="PF21032">
    <property type="entry name" value="PROPPIN"/>
    <property type="match status" value="1"/>
</dbReference>
<sequence length="328" mass="36633">MLYAAFNQEYSCFSIGTEYGFSISDVDPMKERFKREFDGGIGIIELLFKCNILALVGGGKKPKFPKTKVMIWDDFQAQCIAELEFKTHVKGVRLRRDRVFAILENKVFVYNFENLKLLDQVETYSNPTGICAVCPTRDHNIIAVLGEREGQVRVIDYTTNQKLLIEAHTNAISQMTISMDGTKLATTSARGTLVRIFDIATGKKIQELRRGANPAVIHCLAFNKSGSMLCLSSDKGTIHIFSCSNNEINNKKSTFAFMSPVVPLLGSSWSSKQFSVDEAQSICAFGEEDGNKTNIIVLGSSGRYHKYSFTPETECTQEGQLDYFLPSK</sequence>
<dbReference type="PANTHER" id="PTHR11227">
    <property type="entry name" value="WD-REPEAT PROTEIN INTERACTING WITH PHOSPHOINOSIDES WIPI -RELATED"/>
    <property type="match status" value="1"/>
</dbReference>
<evidence type="ECO:0000256" key="3">
    <source>
        <dbReference type="ARBA" id="ARBA00025740"/>
    </source>
</evidence>
<comment type="similarity">
    <text evidence="3">Belongs to the WD repeat PROPPIN family.</text>
</comment>
<dbReference type="GO" id="GO:0005737">
    <property type="term" value="C:cytoplasm"/>
    <property type="evidence" value="ECO:0007669"/>
    <property type="project" value="UniProtKB-ARBA"/>
</dbReference>
<dbReference type="AlphaFoldDB" id="A0A6B2L9N4"/>
<protein>
    <submittedName>
        <fullName evidence="4">Uncharacterized protein</fullName>
    </submittedName>
</protein>
<keyword evidence="2" id="KW-0677">Repeat</keyword>
<dbReference type="Gene3D" id="2.130.10.10">
    <property type="entry name" value="YVTN repeat-like/Quinoprotein amine dehydrogenase"/>
    <property type="match status" value="1"/>
</dbReference>
<evidence type="ECO:0000256" key="1">
    <source>
        <dbReference type="ARBA" id="ARBA00022574"/>
    </source>
</evidence>
<dbReference type="InterPro" id="IPR036322">
    <property type="entry name" value="WD40_repeat_dom_sf"/>
</dbReference>
<evidence type="ECO:0000256" key="2">
    <source>
        <dbReference type="ARBA" id="ARBA00022737"/>
    </source>
</evidence>
<evidence type="ECO:0000313" key="4">
    <source>
        <dbReference type="EMBL" id="NDV33625.1"/>
    </source>
</evidence>
<dbReference type="InterPro" id="IPR001680">
    <property type="entry name" value="WD40_rpt"/>
</dbReference>
<dbReference type="SUPFAM" id="SSF50978">
    <property type="entry name" value="WD40 repeat-like"/>
    <property type="match status" value="1"/>
</dbReference>
<organism evidence="4">
    <name type="scientific">Arcella intermedia</name>
    <dbReference type="NCBI Taxonomy" id="1963864"/>
    <lineage>
        <taxon>Eukaryota</taxon>
        <taxon>Amoebozoa</taxon>
        <taxon>Tubulinea</taxon>
        <taxon>Elardia</taxon>
        <taxon>Arcellinida</taxon>
        <taxon>Sphaerothecina</taxon>
        <taxon>Arcellidae</taxon>
        <taxon>Arcella</taxon>
    </lineage>
</organism>
<name>A0A6B2L9N4_9EUKA</name>
<dbReference type="InterPro" id="IPR048720">
    <property type="entry name" value="PROPPIN"/>
</dbReference>
<keyword evidence="1" id="KW-0853">WD repeat</keyword>
<reference evidence="4" key="1">
    <citation type="journal article" date="2020" name="J. Eukaryot. Microbiol.">
        <title>De novo Sequencing, Assembly and Annotation of the Transcriptome for the Free-Living Testate Amoeba Arcella intermedia.</title>
        <authorList>
            <person name="Ribeiro G.M."/>
            <person name="Porfirio-Sousa A.L."/>
            <person name="Maurer-Alcala X.X."/>
            <person name="Katz L.A."/>
            <person name="Lahr D.J.G."/>
        </authorList>
    </citation>
    <scope>NUCLEOTIDE SEQUENCE</scope>
</reference>
<dbReference type="SMART" id="SM00320">
    <property type="entry name" value="WD40"/>
    <property type="match status" value="3"/>
</dbReference>
<dbReference type="InterPro" id="IPR015943">
    <property type="entry name" value="WD40/YVTN_repeat-like_dom_sf"/>
</dbReference>
<dbReference type="EMBL" id="GIBP01004656">
    <property type="protein sequence ID" value="NDV33625.1"/>
    <property type="molecule type" value="Transcribed_RNA"/>
</dbReference>